<dbReference type="Gene3D" id="1.20.1090.10">
    <property type="entry name" value="Dehydroquinate synthase-like - alpha domain"/>
    <property type="match status" value="1"/>
</dbReference>
<dbReference type="InterPro" id="IPR001670">
    <property type="entry name" value="ADH_Fe/GldA"/>
</dbReference>
<evidence type="ECO:0000313" key="6">
    <source>
        <dbReference type="EMBL" id="SXF99591.1"/>
    </source>
</evidence>
<dbReference type="InterPro" id="IPR018211">
    <property type="entry name" value="ADH_Fe_CS"/>
</dbReference>
<dbReference type="InterPro" id="IPR044731">
    <property type="entry name" value="BDH-like"/>
</dbReference>
<dbReference type="Gene3D" id="3.40.50.1970">
    <property type="match status" value="1"/>
</dbReference>
<proteinExistence type="inferred from homology"/>
<evidence type="ECO:0000313" key="7">
    <source>
        <dbReference type="Proteomes" id="UP000258928"/>
    </source>
</evidence>
<gene>
    <name evidence="6" type="primary">yqhD_2</name>
    <name evidence="6" type="ORF">SAMEA3729809_05568</name>
</gene>
<evidence type="ECO:0000256" key="1">
    <source>
        <dbReference type="ARBA" id="ARBA00001962"/>
    </source>
</evidence>
<comment type="caution">
    <text evidence="6">The sequence shown here is derived from an EMBL/GenBank/DDBJ whole genome shotgun (WGS) entry which is preliminary data.</text>
</comment>
<evidence type="ECO:0000259" key="5">
    <source>
        <dbReference type="Pfam" id="PF25137"/>
    </source>
</evidence>
<feature type="domain" description="Alcohol dehydrogenase iron-type/glycerol dehydrogenase GldA" evidence="4">
    <location>
        <begin position="9"/>
        <end position="175"/>
    </location>
</feature>
<dbReference type="EC" id="1.1.1.-" evidence="6"/>
<sequence length="385" mass="42046">MNNFSFYNPVRIYFGRDQIEQIAMEIPANRRVMIVYGGGSVKANGVLNRVRNTLKNVTVFEFGGVEANPHYETLCRAIEVVKSENIDYLLAVGGGSVIDGTKFIAAAACHAGSAWDIIESQGNVIKKALPLGCILTLAATGSEMNSGASVMKAATGDKLSFHSEHVLPRFSVLDPTITFSLPPRQTANGVVDAFVHVLEQYITWPVDARLQDRMAEGLLCTLKEEGPKVLSTPEDYNARANIMWSATMALNGLLRTGVPEDWSAHTIGMELTALYGLDHAQTLAILIPAVWKYKLSEKQEKLAQYAEMVWELPRGNKPDMATAAIEATTRFFVSMGVKTRLADYGLGAEVIPAVIAKVREHGNIALGERRNITPEDVARILTLAL</sequence>
<dbReference type="Proteomes" id="UP000258928">
    <property type="component" value="Unassembled WGS sequence"/>
</dbReference>
<accession>A0ABD7PEM2</accession>
<dbReference type="CDD" id="cd08187">
    <property type="entry name" value="BDH"/>
    <property type="match status" value="1"/>
</dbReference>
<evidence type="ECO:0000256" key="2">
    <source>
        <dbReference type="ARBA" id="ARBA00007358"/>
    </source>
</evidence>
<protein>
    <submittedName>
        <fullName evidence="6">Oxidoreductase YqhD</fullName>
        <ecNumber evidence="6">1.1.1.-</ecNumber>
    </submittedName>
</protein>
<dbReference type="PROSITE" id="PS00913">
    <property type="entry name" value="ADH_IRON_1"/>
    <property type="match status" value="1"/>
</dbReference>
<dbReference type="PANTHER" id="PTHR43633">
    <property type="entry name" value="ALCOHOL DEHYDROGENASE YQHD"/>
    <property type="match status" value="1"/>
</dbReference>
<comment type="similarity">
    <text evidence="2">Belongs to the iron-containing alcohol dehydrogenase family.</text>
</comment>
<keyword evidence="3 6" id="KW-0560">Oxidoreductase</keyword>
<feature type="domain" description="Fe-containing alcohol dehydrogenase-like C-terminal" evidence="5">
    <location>
        <begin position="186"/>
        <end position="383"/>
    </location>
</feature>
<dbReference type="AlphaFoldDB" id="A0ABD7PEM2"/>
<dbReference type="EMBL" id="UKAS01000048">
    <property type="protein sequence ID" value="SXF99591.1"/>
    <property type="molecule type" value="Genomic_DNA"/>
</dbReference>
<evidence type="ECO:0000256" key="3">
    <source>
        <dbReference type="ARBA" id="ARBA00023002"/>
    </source>
</evidence>
<dbReference type="RefSeq" id="WP_117268424.1">
    <property type="nucleotide sequence ID" value="NZ_UKAS01000048.1"/>
</dbReference>
<evidence type="ECO:0000259" key="4">
    <source>
        <dbReference type="Pfam" id="PF00465"/>
    </source>
</evidence>
<dbReference type="Pfam" id="PF00465">
    <property type="entry name" value="Fe-ADH"/>
    <property type="match status" value="1"/>
</dbReference>
<dbReference type="SUPFAM" id="SSF56796">
    <property type="entry name" value="Dehydroquinate synthase-like"/>
    <property type="match status" value="1"/>
</dbReference>
<comment type="cofactor">
    <cofactor evidence="1">
        <name>Fe cation</name>
        <dbReference type="ChEBI" id="CHEBI:24875"/>
    </cofactor>
</comment>
<name>A0ABD7PEM2_KLEVA</name>
<dbReference type="PANTHER" id="PTHR43633:SF1">
    <property type="entry name" value="ALCOHOL DEHYDROGENASE YQHD"/>
    <property type="match status" value="1"/>
</dbReference>
<dbReference type="GO" id="GO:0016616">
    <property type="term" value="F:oxidoreductase activity, acting on the CH-OH group of donors, NAD or NADP as acceptor"/>
    <property type="evidence" value="ECO:0007669"/>
    <property type="project" value="UniProtKB-ARBA"/>
</dbReference>
<organism evidence="6 7">
    <name type="scientific">Klebsiella variicola</name>
    <dbReference type="NCBI Taxonomy" id="244366"/>
    <lineage>
        <taxon>Bacteria</taxon>
        <taxon>Pseudomonadati</taxon>
        <taxon>Pseudomonadota</taxon>
        <taxon>Gammaproteobacteria</taxon>
        <taxon>Enterobacterales</taxon>
        <taxon>Enterobacteriaceae</taxon>
        <taxon>Klebsiella/Raoultella group</taxon>
        <taxon>Klebsiella</taxon>
        <taxon>Klebsiella pneumoniae complex</taxon>
    </lineage>
</organism>
<dbReference type="FunFam" id="3.40.50.1970:FF:000003">
    <property type="entry name" value="Alcohol dehydrogenase, iron-containing"/>
    <property type="match status" value="1"/>
</dbReference>
<dbReference type="Pfam" id="PF25137">
    <property type="entry name" value="ADH_Fe_C"/>
    <property type="match status" value="1"/>
</dbReference>
<reference evidence="6 7" key="1">
    <citation type="submission" date="2018-08" db="EMBL/GenBank/DDBJ databases">
        <authorList>
            <consortium name="Pathogen Informatics"/>
        </authorList>
    </citation>
    <scope>NUCLEOTIDE SEQUENCE [LARGE SCALE GENOMIC DNA]</scope>
    <source>
        <strain evidence="6 7">EuSCAPE_TR218</strain>
    </source>
</reference>
<dbReference type="InterPro" id="IPR056798">
    <property type="entry name" value="ADH_Fe_C"/>
</dbReference>